<evidence type="ECO:0000313" key="1">
    <source>
        <dbReference type="EMBL" id="RMZ69704.1"/>
    </source>
</evidence>
<accession>A0A3M7M5K7</accession>
<evidence type="ECO:0000313" key="2">
    <source>
        <dbReference type="Proteomes" id="UP000265663"/>
    </source>
</evidence>
<sequence>MSGYKALGQEKIKCNHLSYTTPTQDMTTETTISVPAVVESNEPATSIEQKYAVEAAKRFKAEGTGQYEQLHFSENERLRGLHIASIIAISRHRAAKKTDTVVIEPSIKAESNWGMTLAQGATFSATTTICTPGYLTLEGEMRKIMQADQTTMMKAAKGSIWSKGVVDFSRYIEKWREDGQLVGLEVVVG</sequence>
<keyword evidence="1" id="KW-0560">Oxidoreductase</keyword>
<gene>
    <name evidence="1" type="ORF">GMOD_00010270</name>
</gene>
<proteinExistence type="predicted"/>
<name>A0A3M7M5K7_9PLEO</name>
<keyword evidence="2" id="KW-1185">Reference proteome</keyword>
<protein>
    <submittedName>
        <fullName evidence="1">Cyclohexanone monooxygenase</fullName>
    </submittedName>
</protein>
<dbReference type="AlphaFoldDB" id="A0A3M7M5K7"/>
<dbReference type="Proteomes" id="UP000265663">
    <property type="component" value="Unassembled WGS sequence"/>
</dbReference>
<dbReference type="GO" id="GO:0004497">
    <property type="term" value="F:monooxygenase activity"/>
    <property type="evidence" value="ECO:0007669"/>
    <property type="project" value="UniProtKB-KW"/>
</dbReference>
<organism evidence="1 2">
    <name type="scientific">Pyrenophora seminiperda CCB06</name>
    <dbReference type="NCBI Taxonomy" id="1302712"/>
    <lineage>
        <taxon>Eukaryota</taxon>
        <taxon>Fungi</taxon>
        <taxon>Dikarya</taxon>
        <taxon>Ascomycota</taxon>
        <taxon>Pezizomycotina</taxon>
        <taxon>Dothideomycetes</taxon>
        <taxon>Pleosporomycetidae</taxon>
        <taxon>Pleosporales</taxon>
        <taxon>Pleosporineae</taxon>
        <taxon>Pleosporaceae</taxon>
        <taxon>Pyrenophora</taxon>
    </lineage>
</organism>
<reference evidence="1 2" key="1">
    <citation type="journal article" date="2014" name="PLoS ONE">
        <title>De novo Genome Assembly of the Fungal Plant Pathogen Pyrenophora semeniperda.</title>
        <authorList>
            <person name="Soliai M.M."/>
            <person name="Meyer S.E."/>
            <person name="Udall J.A."/>
            <person name="Elzinga D.E."/>
            <person name="Hermansen R.A."/>
            <person name="Bodily P.M."/>
            <person name="Hart A.A."/>
            <person name="Coleman C.E."/>
        </authorList>
    </citation>
    <scope>NUCLEOTIDE SEQUENCE [LARGE SCALE GENOMIC DNA]</scope>
    <source>
        <strain evidence="1 2">CCB06</strain>
        <tissue evidence="1">Mycelium</tissue>
    </source>
</reference>
<dbReference type="EMBL" id="KE747821">
    <property type="protein sequence ID" value="RMZ69704.1"/>
    <property type="molecule type" value="Genomic_DNA"/>
</dbReference>
<keyword evidence="1" id="KW-0503">Monooxygenase</keyword>